<accession>A0A2T0SPQ2</accession>
<dbReference type="InterPro" id="IPR014710">
    <property type="entry name" value="RmlC-like_jellyroll"/>
</dbReference>
<evidence type="ECO:0000256" key="3">
    <source>
        <dbReference type="ARBA" id="ARBA00023163"/>
    </source>
</evidence>
<keyword evidence="2" id="KW-0238">DNA-binding</keyword>
<evidence type="ECO:0000256" key="1">
    <source>
        <dbReference type="ARBA" id="ARBA00023015"/>
    </source>
</evidence>
<dbReference type="GO" id="GO:0003677">
    <property type="term" value="F:DNA binding"/>
    <property type="evidence" value="ECO:0007669"/>
    <property type="project" value="UniProtKB-KW"/>
</dbReference>
<dbReference type="AlphaFoldDB" id="A0A2T0SPQ2"/>
<dbReference type="PANTHER" id="PTHR24567:SF74">
    <property type="entry name" value="HTH-TYPE TRANSCRIPTIONAL REGULATOR ARCR"/>
    <property type="match status" value="1"/>
</dbReference>
<dbReference type="Gene3D" id="1.10.10.10">
    <property type="entry name" value="Winged helix-like DNA-binding domain superfamily/Winged helix DNA-binding domain"/>
    <property type="match status" value="1"/>
</dbReference>
<dbReference type="GO" id="GO:0003700">
    <property type="term" value="F:DNA-binding transcription factor activity"/>
    <property type="evidence" value="ECO:0007669"/>
    <property type="project" value="TreeGrafter"/>
</dbReference>
<dbReference type="Pfam" id="PF00027">
    <property type="entry name" value="cNMP_binding"/>
    <property type="match status" value="1"/>
</dbReference>
<dbReference type="InterPro" id="IPR000595">
    <property type="entry name" value="cNMP-bd_dom"/>
</dbReference>
<dbReference type="InterPro" id="IPR050397">
    <property type="entry name" value="Env_Response_Regulators"/>
</dbReference>
<evidence type="ECO:0000313" key="5">
    <source>
        <dbReference type="EMBL" id="PRY35402.1"/>
    </source>
</evidence>
<evidence type="ECO:0000313" key="6">
    <source>
        <dbReference type="Proteomes" id="UP000239494"/>
    </source>
</evidence>
<dbReference type="InterPro" id="IPR036390">
    <property type="entry name" value="WH_DNA-bd_sf"/>
</dbReference>
<reference evidence="5 6" key="1">
    <citation type="submission" date="2018-03" db="EMBL/GenBank/DDBJ databases">
        <title>Genomic Encyclopedia of Archaeal and Bacterial Type Strains, Phase II (KMG-II): from individual species to whole genera.</title>
        <authorList>
            <person name="Goeker M."/>
        </authorList>
    </citation>
    <scope>NUCLEOTIDE SEQUENCE [LARGE SCALE GENOMIC DNA]</scope>
    <source>
        <strain evidence="5 6">DSM 44720</strain>
    </source>
</reference>
<dbReference type="InterPro" id="IPR018490">
    <property type="entry name" value="cNMP-bd_dom_sf"/>
</dbReference>
<dbReference type="Gene3D" id="2.60.120.10">
    <property type="entry name" value="Jelly Rolls"/>
    <property type="match status" value="1"/>
</dbReference>
<evidence type="ECO:0000259" key="4">
    <source>
        <dbReference type="PROSITE" id="PS50042"/>
    </source>
</evidence>
<keyword evidence="6" id="KW-1185">Reference proteome</keyword>
<gene>
    <name evidence="5" type="ORF">CLV43_114321</name>
</gene>
<keyword evidence="3" id="KW-0804">Transcription</keyword>
<dbReference type="InterPro" id="IPR012318">
    <property type="entry name" value="HTH_CRP"/>
</dbReference>
<sequence length="206" mass="21727">MLRLGTRLSHEDGFRILAQGNQDGHVVVLLSGVVKVVAAGENGDVALLAIRVGGDVVGELAAYDGNPRSADVIACGEVVARSVPRAAWTRFVEHTPKVHAPLLRMGSERFRWADQRRVEFVANGSYSRVARVLVELAKTCGCPTDARCTLPFALTPVELGSLAGIKGRTAERHLSALKSAGLLVSGSGQTVLPNVAALRAVAESGR</sequence>
<dbReference type="InterPro" id="IPR036388">
    <property type="entry name" value="WH-like_DNA-bd_sf"/>
</dbReference>
<dbReference type="Proteomes" id="UP000239494">
    <property type="component" value="Unassembled WGS sequence"/>
</dbReference>
<organism evidence="5 6">
    <name type="scientific">Umezawaea tangerina</name>
    <dbReference type="NCBI Taxonomy" id="84725"/>
    <lineage>
        <taxon>Bacteria</taxon>
        <taxon>Bacillati</taxon>
        <taxon>Actinomycetota</taxon>
        <taxon>Actinomycetes</taxon>
        <taxon>Pseudonocardiales</taxon>
        <taxon>Pseudonocardiaceae</taxon>
        <taxon>Umezawaea</taxon>
    </lineage>
</organism>
<dbReference type="SUPFAM" id="SSF51206">
    <property type="entry name" value="cAMP-binding domain-like"/>
    <property type="match status" value="1"/>
</dbReference>
<dbReference type="PANTHER" id="PTHR24567">
    <property type="entry name" value="CRP FAMILY TRANSCRIPTIONAL REGULATORY PROTEIN"/>
    <property type="match status" value="1"/>
</dbReference>
<dbReference type="EMBL" id="PVTF01000014">
    <property type="protein sequence ID" value="PRY35402.1"/>
    <property type="molecule type" value="Genomic_DNA"/>
</dbReference>
<name>A0A2T0SPQ2_9PSEU</name>
<protein>
    <submittedName>
        <fullName evidence="5">CRP-like cAMP-binding protein</fullName>
    </submittedName>
</protein>
<comment type="caution">
    <text evidence="5">The sequence shown here is derived from an EMBL/GenBank/DDBJ whole genome shotgun (WGS) entry which is preliminary data.</text>
</comment>
<proteinExistence type="predicted"/>
<dbReference type="Pfam" id="PF13545">
    <property type="entry name" value="HTH_Crp_2"/>
    <property type="match status" value="1"/>
</dbReference>
<keyword evidence="1" id="KW-0805">Transcription regulation</keyword>
<dbReference type="PROSITE" id="PS50042">
    <property type="entry name" value="CNMP_BINDING_3"/>
    <property type="match status" value="1"/>
</dbReference>
<dbReference type="GO" id="GO:0005829">
    <property type="term" value="C:cytosol"/>
    <property type="evidence" value="ECO:0007669"/>
    <property type="project" value="TreeGrafter"/>
</dbReference>
<evidence type="ECO:0000256" key="2">
    <source>
        <dbReference type="ARBA" id="ARBA00023125"/>
    </source>
</evidence>
<dbReference type="SUPFAM" id="SSF46785">
    <property type="entry name" value="Winged helix' DNA-binding domain"/>
    <property type="match status" value="1"/>
</dbReference>
<feature type="domain" description="Cyclic nucleotide-binding" evidence="4">
    <location>
        <begin position="1"/>
        <end position="92"/>
    </location>
</feature>
<dbReference type="CDD" id="cd00038">
    <property type="entry name" value="CAP_ED"/>
    <property type="match status" value="1"/>
</dbReference>